<dbReference type="Proteomes" id="UP000232323">
    <property type="component" value="Unassembled WGS sequence"/>
</dbReference>
<feature type="region of interest" description="Disordered" evidence="4">
    <location>
        <begin position="292"/>
        <end position="326"/>
    </location>
</feature>
<feature type="region of interest" description="Disordered" evidence="4">
    <location>
        <begin position="178"/>
        <end position="215"/>
    </location>
</feature>
<feature type="compositionally biased region" description="Polar residues" evidence="4">
    <location>
        <begin position="292"/>
        <end position="306"/>
    </location>
</feature>
<reference evidence="6 7" key="1">
    <citation type="submission" date="2017-08" db="EMBL/GenBank/DDBJ databases">
        <title>Acidophilic green algal genome provides insights into adaptation to an acidic environment.</title>
        <authorList>
            <person name="Hirooka S."/>
            <person name="Hirose Y."/>
            <person name="Kanesaki Y."/>
            <person name="Higuchi S."/>
            <person name="Fujiwara T."/>
            <person name="Onuma R."/>
            <person name="Era A."/>
            <person name="Ohbayashi R."/>
            <person name="Uzuka A."/>
            <person name="Nozaki H."/>
            <person name="Yoshikawa H."/>
            <person name="Miyagishima S.Y."/>
        </authorList>
    </citation>
    <scope>NUCLEOTIDE SEQUENCE [LARGE SCALE GENOMIC DNA]</scope>
    <source>
        <strain evidence="6 7">NIES-2499</strain>
    </source>
</reference>
<dbReference type="EMBL" id="BEGY01000010">
    <property type="protein sequence ID" value="GAX75112.1"/>
    <property type="molecule type" value="Genomic_DNA"/>
</dbReference>
<dbReference type="Pfam" id="PF05903">
    <property type="entry name" value="Peptidase_C97"/>
    <property type="match status" value="1"/>
</dbReference>
<evidence type="ECO:0000256" key="4">
    <source>
        <dbReference type="SAM" id="MobiDB-lite"/>
    </source>
</evidence>
<dbReference type="Gene3D" id="3.90.1720.30">
    <property type="entry name" value="PPPDE domains"/>
    <property type="match status" value="1"/>
</dbReference>
<accession>A0A250WWW5</accession>
<dbReference type="PANTHER" id="PTHR12378:SF9">
    <property type="entry name" value="OS06G0107000 PROTEIN"/>
    <property type="match status" value="1"/>
</dbReference>
<dbReference type="GO" id="GO:0006508">
    <property type="term" value="P:proteolysis"/>
    <property type="evidence" value="ECO:0007669"/>
    <property type="project" value="UniProtKB-KW"/>
</dbReference>
<dbReference type="STRING" id="1157962.A0A250WWW5"/>
<feature type="compositionally biased region" description="Polar residues" evidence="4">
    <location>
        <begin position="185"/>
        <end position="205"/>
    </location>
</feature>
<feature type="compositionally biased region" description="Low complexity" evidence="4">
    <location>
        <begin position="454"/>
        <end position="463"/>
    </location>
</feature>
<dbReference type="GO" id="GO:0101005">
    <property type="term" value="F:deubiquitinase activity"/>
    <property type="evidence" value="ECO:0007669"/>
    <property type="project" value="TreeGrafter"/>
</dbReference>
<keyword evidence="3" id="KW-0378">Hydrolase</keyword>
<feature type="region of interest" description="Disordered" evidence="4">
    <location>
        <begin position="429"/>
        <end position="463"/>
    </location>
</feature>
<comment type="caution">
    <text evidence="6">The sequence shown here is derived from an EMBL/GenBank/DDBJ whole genome shotgun (WGS) entry which is preliminary data.</text>
</comment>
<evidence type="ECO:0000256" key="1">
    <source>
        <dbReference type="ARBA" id="ARBA00008140"/>
    </source>
</evidence>
<dbReference type="AlphaFoldDB" id="A0A250WWW5"/>
<dbReference type="OrthoDB" id="412286at2759"/>
<organism evidence="6 7">
    <name type="scientific">Chlamydomonas eustigma</name>
    <dbReference type="NCBI Taxonomy" id="1157962"/>
    <lineage>
        <taxon>Eukaryota</taxon>
        <taxon>Viridiplantae</taxon>
        <taxon>Chlorophyta</taxon>
        <taxon>core chlorophytes</taxon>
        <taxon>Chlorophyceae</taxon>
        <taxon>CS clade</taxon>
        <taxon>Chlamydomonadales</taxon>
        <taxon>Chlamydomonadaceae</taxon>
        <taxon>Chlamydomonas</taxon>
    </lineage>
</organism>
<evidence type="ECO:0000256" key="2">
    <source>
        <dbReference type="ARBA" id="ARBA00022670"/>
    </source>
</evidence>
<dbReference type="InterPro" id="IPR042266">
    <property type="entry name" value="PPPDE_sf"/>
</dbReference>
<evidence type="ECO:0000313" key="6">
    <source>
        <dbReference type="EMBL" id="GAX75112.1"/>
    </source>
</evidence>
<gene>
    <name evidence="6" type="ORF">CEUSTIGMA_g2556.t1</name>
</gene>
<feature type="domain" description="PPPDE" evidence="5">
    <location>
        <begin position="3"/>
        <end position="145"/>
    </location>
</feature>
<sequence length="463" mass="48839">MGFEVTLNVYDVTNMESDQSNQLVVKINNVTHQLGIGGVFHGGLAVDGIEWSFGYCETGSGVYACTPTQNPMYKFRQAIDLGPTPMSKQELKTILIRLRGEWQGDTYELLTRNCCHFCEALALALECRAPPAWLNRLAHGADATLTFTNQTVQLAKDISTNVSTAATWLKDSVNRLMVAGPSRPPSSDGTASQGEGIESTSTWRESSVLGASPTGQRVGAVPVRHYAGASVSDPFFTRPGSYDLQAWGEDRLASSLSQQFGASAHSGHAGRSLPHCVQSVLLAEDSRRPLISSRTHTRISAPQSSRPHSKLNKGDHAPLFSRLGTRDPDLDVSPSNLISGPDLSPFSRPAVGIVETSKESVNACPASPFSRLGVRDAAAPKSAGVTSMQGAAFHDKSTIAAKPLPVVDMILLKSAAAAAASANAAAASRLTSLLNKSSPPSDASAPPPPPPAVSPNSPHLLDS</sequence>
<proteinExistence type="inferred from homology"/>
<evidence type="ECO:0000256" key="3">
    <source>
        <dbReference type="ARBA" id="ARBA00022801"/>
    </source>
</evidence>
<name>A0A250WWW5_9CHLO</name>
<dbReference type="InterPro" id="IPR008580">
    <property type="entry name" value="PPPDE_dom"/>
</dbReference>
<protein>
    <recommendedName>
        <fullName evidence="5">PPPDE domain-containing protein</fullName>
    </recommendedName>
</protein>
<dbReference type="GO" id="GO:0016579">
    <property type="term" value="P:protein deubiquitination"/>
    <property type="evidence" value="ECO:0007669"/>
    <property type="project" value="TreeGrafter"/>
</dbReference>
<dbReference type="PROSITE" id="PS51858">
    <property type="entry name" value="PPPDE"/>
    <property type="match status" value="1"/>
</dbReference>
<dbReference type="SMART" id="SM01179">
    <property type="entry name" value="DUF862"/>
    <property type="match status" value="1"/>
</dbReference>
<evidence type="ECO:0000259" key="5">
    <source>
        <dbReference type="PROSITE" id="PS51858"/>
    </source>
</evidence>
<keyword evidence="2" id="KW-0645">Protease</keyword>
<comment type="similarity">
    <text evidence="1">Belongs to the DeSI family.</text>
</comment>
<keyword evidence="7" id="KW-1185">Reference proteome</keyword>
<dbReference type="PANTHER" id="PTHR12378">
    <property type="entry name" value="DESUMOYLATING ISOPEPTIDASE"/>
    <property type="match status" value="1"/>
</dbReference>
<evidence type="ECO:0000313" key="7">
    <source>
        <dbReference type="Proteomes" id="UP000232323"/>
    </source>
</evidence>